<protein>
    <submittedName>
        <fullName evidence="1">Uncharacterized protein</fullName>
    </submittedName>
</protein>
<feature type="non-terminal residue" evidence="1">
    <location>
        <position position="1"/>
    </location>
</feature>
<comment type="caution">
    <text evidence="1">The sequence shown here is derived from an EMBL/GenBank/DDBJ whole genome shotgun (WGS) entry which is preliminary data.</text>
</comment>
<reference evidence="1" key="1">
    <citation type="journal article" date="2014" name="Front. Microbiol.">
        <title>High frequency of phylogenetically diverse reductive dehalogenase-homologous genes in deep subseafloor sedimentary metagenomes.</title>
        <authorList>
            <person name="Kawai M."/>
            <person name="Futagami T."/>
            <person name="Toyoda A."/>
            <person name="Takaki Y."/>
            <person name="Nishi S."/>
            <person name="Hori S."/>
            <person name="Arai W."/>
            <person name="Tsubouchi T."/>
            <person name="Morono Y."/>
            <person name="Uchiyama I."/>
            <person name="Ito T."/>
            <person name="Fujiyama A."/>
            <person name="Inagaki F."/>
            <person name="Takami H."/>
        </authorList>
    </citation>
    <scope>NUCLEOTIDE SEQUENCE</scope>
    <source>
        <strain evidence="1">Expedition CK06-06</strain>
    </source>
</reference>
<dbReference type="AlphaFoldDB" id="X0S665"/>
<name>X0S665_9ZZZZ</name>
<gene>
    <name evidence="1" type="ORF">S01H1_03305</name>
</gene>
<evidence type="ECO:0000313" key="1">
    <source>
        <dbReference type="EMBL" id="GAF76479.1"/>
    </source>
</evidence>
<organism evidence="1">
    <name type="scientific">marine sediment metagenome</name>
    <dbReference type="NCBI Taxonomy" id="412755"/>
    <lineage>
        <taxon>unclassified sequences</taxon>
        <taxon>metagenomes</taxon>
        <taxon>ecological metagenomes</taxon>
    </lineage>
</organism>
<sequence>QKKLLSLYHLNFLIGELIEKLASLKGHMTLDHEIGVRIPASQPALSI</sequence>
<dbReference type="EMBL" id="BARS01001800">
    <property type="protein sequence ID" value="GAF76479.1"/>
    <property type="molecule type" value="Genomic_DNA"/>
</dbReference>
<proteinExistence type="predicted"/>
<accession>X0S665</accession>